<feature type="domain" description="CBM6/CBM35/CBM36-like 1" evidence="2">
    <location>
        <begin position="49"/>
        <end position="197"/>
    </location>
</feature>
<sequence length="595" mass="61249">MSHRRRAGLAGLLAAALAATALTVSAWSAAPPRASAGSAGTVAGRGAAVPFVEHEAEDAATTGTVLAPGRRYGTLAAEASGRRAVVLDAPGEYVEFTLTAPADAVTVRYSIPDSADGRGRDGALLARAGTSVTTLDLTSRYGWFYGPHPHTNVPADGTPHHFYDETRALLGAVHPAGATVRLEAAGTPVTVDLADFELAGDPLPKPPGALDVVADFGADPAGRAEATARFQAAVDAGRAQGRPVYVPAGRYLLHDHVVVDDVTLQGAGPWHTVLGGRHPTDRARAAGVFGRFAADGAASRGVTVRDLAIIGEITERVDDAPVGAIGGSLTDSVVANVWLQHTKVGVWLDGPADNFTLRDSRILDQTADGVNFHRGVTNSAVTNTFVRNTGDDGLAMWAQDLPNAGNAFTRNTVVAPILANNIAVYGGRDITVADNVVADTVTNGGGIHVGNRYPGVRGPTAVAGTVTLARNTLLRAGAGDRNWDFGVGALWFDGLNEPIAGATIDVTDTDIVDSSYAAVHVVEGAVTGLRLTRVRIDGAGTYAVQLQAPGAATFTGVTATRVAQAATPVHRCGTGFVLSGVDWPSVCGPWPAPVW</sequence>
<evidence type="ECO:0000313" key="4">
    <source>
        <dbReference type="EMBL" id="GIJ03424.1"/>
    </source>
</evidence>
<dbReference type="InterPro" id="IPR011050">
    <property type="entry name" value="Pectin_lyase_fold/virulence"/>
</dbReference>
<proteinExistence type="predicted"/>
<dbReference type="InterPro" id="IPR012334">
    <property type="entry name" value="Pectin_lyas_fold"/>
</dbReference>
<dbReference type="Pfam" id="PF22815">
    <property type="entry name" value="CatAgl_D1"/>
    <property type="match status" value="1"/>
</dbReference>
<dbReference type="CDD" id="cd14490">
    <property type="entry name" value="CBM6-CBM35-CBM36_like_1"/>
    <property type="match status" value="1"/>
</dbReference>
<dbReference type="Gene3D" id="2.160.20.10">
    <property type="entry name" value="Single-stranded right-handed beta-helix, Pectin lyase-like"/>
    <property type="match status" value="1"/>
</dbReference>
<dbReference type="SUPFAM" id="SSF51126">
    <property type="entry name" value="Pectin lyase-like"/>
    <property type="match status" value="1"/>
</dbReference>
<feature type="domain" description="Alpha-1,3-glucanase catalytic" evidence="3">
    <location>
        <begin position="241"/>
        <end position="546"/>
    </location>
</feature>
<dbReference type="RefSeq" id="WP_203938699.1">
    <property type="nucleotide sequence ID" value="NZ_BAAAGJ010000005.1"/>
</dbReference>
<dbReference type="InterPro" id="IPR006626">
    <property type="entry name" value="PbH1"/>
</dbReference>
<evidence type="ECO:0000259" key="2">
    <source>
        <dbReference type="Pfam" id="PF22815"/>
    </source>
</evidence>
<evidence type="ECO:0000256" key="1">
    <source>
        <dbReference type="SAM" id="SignalP"/>
    </source>
</evidence>
<dbReference type="SMART" id="SM00710">
    <property type="entry name" value="PbH1"/>
    <property type="match status" value="6"/>
</dbReference>
<organism evidence="4 5">
    <name type="scientific">Spirilliplanes yamanashiensis</name>
    <dbReference type="NCBI Taxonomy" id="42233"/>
    <lineage>
        <taxon>Bacteria</taxon>
        <taxon>Bacillati</taxon>
        <taxon>Actinomycetota</taxon>
        <taxon>Actinomycetes</taxon>
        <taxon>Micromonosporales</taxon>
        <taxon>Micromonosporaceae</taxon>
        <taxon>Spirilliplanes</taxon>
    </lineage>
</organism>
<gene>
    <name evidence="4" type="ORF">Sya03_27760</name>
</gene>
<dbReference type="Pfam" id="PF22816">
    <property type="entry name" value="CatAgl_D2"/>
    <property type="match status" value="1"/>
</dbReference>
<evidence type="ECO:0000313" key="5">
    <source>
        <dbReference type="Proteomes" id="UP000652013"/>
    </source>
</evidence>
<accession>A0A8J3Y8G6</accession>
<comment type="caution">
    <text evidence="4">The sequence shown here is derived from an EMBL/GenBank/DDBJ whole genome shotgun (WGS) entry which is preliminary data.</text>
</comment>
<keyword evidence="5" id="KW-1185">Reference proteome</keyword>
<dbReference type="EMBL" id="BOOY01000020">
    <property type="protein sequence ID" value="GIJ03424.1"/>
    <property type="molecule type" value="Genomic_DNA"/>
</dbReference>
<reference evidence="4" key="1">
    <citation type="submission" date="2021-01" db="EMBL/GenBank/DDBJ databases">
        <title>Whole genome shotgun sequence of Spirilliplanes yamanashiensis NBRC 15828.</title>
        <authorList>
            <person name="Komaki H."/>
            <person name="Tamura T."/>
        </authorList>
    </citation>
    <scope>NUCLEOTIDE SEQUENCE</scope>
    <source>
        <strain evidence="4">NBRC 15828</strain>
    </source>
</reference>
<keyword evidence="1" id="KW-0732">Signal</keyword>
<name>A0A8J3Y8G6_9ACTN</name>
<feature type="chain" id="PRO_5039696761" evidence="1">
    <location>
        <begin position="30"/>
        <end position="595"/>
    </location>
</feature>
<dbReference type="Proteomes" id="UP000652013">
    <property type="component" value="Unassembled WGS sequence"/>
</dbReference>
<dbReference type="InterPro" id="IPR006311">
    <property type="entry name" value="TAT_signal"/>
</dbReference>
<dbReference type="Gene3D" id="2.60.120.260">
    <property type="entry name" value="Galactose-binding domain-like"/>
    <property type="match status" value="1"/>
</dbReference>
<dbReference type="InterPro" id="IPR033801">
    <property type="entry name" value="CBM6-CBM35-CBM36-like_1"/>
</dbReference>
<dbReference type="InterPro" id="IPR055149">
    <property type="entry name" value="Agl_cat_D2"/>
</dbReference>
<protein>
    <submittedName>
        <fullName evidence="4">Mycodextranase</fullName>
    </submittedName>
</protein>
<dbReference type="PROSITE" id="PS51318">
    <property type="entry name" value="TAT"/>
    <property type="match status" value="1"/>
</dbReference>
<dbReference type="AlphaFoldDB" id="A0A8J3Y8G6"/>
<evidence type="ECO:0000259" key="3">
    <source>
        <dbReference type="Pfam" id="PF22816"/>
    </source>
</evidence>
<feature type="signal peptide" evidence="1">
    <location>
        <begin position="1"/>
        <end position="29"/>
    </location>
</feature>